<reference evidence="5 6" key="1">
    <citation type="journal article" date="2015" name="Genome Announc.">
        <title>Expanding the biotechnology potential of lactobacilli through comparative genomics of 213 strains and associated genera.</title>
        <authorList>
            <person name="Sun Z."/>
            <person name="Harris H.M."/>
            <person name="McCann A."/>
            <person name="Guo C."/>
            <person name="Argimon S."/>
            <person name="Zhang W."/>
            <person name="Yang X."/>
            <person name="Jeffery I.B."/>
            <person name="Cooney J.C."/>
            <person name="Kagawa T.F."/>
            <person name="Liu W."/>
            <person name="Song Y."/>
            <person name="Salvetti E."/>
            <person name="Wrobel A."/>
            <person name="Rasinkangas P."/>
            <person name="Parkhill J."/>
            <person name="Rea M.C."/>
            <person name="O'Sullivan O."/>
            <person name="Ritari J."/>
            <person name="Douillard F.P."/>
            <person name="Paul Ross R."/>
            <person name="Yang R."/>
            <person name="Briner A.E."/>
            <person name="Felis G.E."/>
            <person name="de Vos W.M."/>
            <person name="Barrangou R."/>
            <person name="Klaenhammer T.R."/>
            <person name="Caufield P.W."/>
            <person name="Cui Y."/>
            <person name="Zhang H."/>
            <person name="O'Toole P.W."/>
        </authorList>
    </citation>
    <scope>NUCLEOTIDE SEQUENCE [LARGE SCALE GENOMIC DNA]</scope>
    <source>
        <strain evidence="5 6">DSM 14857</strain>
    </source>
</reference>
<evidence type="ECO:0000313" key="6">
    <source>
        <dbReference type="Proteomes" id="UP000051647"/>
    </source>
</evidence>
<evidence type="ECO:0000256" key="1">
    <source>
        <dbReference type="SAM" id="MobiDB-lite"/>
    </source>
</evidence>
<feature type="region of interest" description="Disordered" evidence="1">
    <location>
        <begin position="24"/>
        <end position="50"/>
    </location>
</feature>
<protein>
    <submittedName>
        <fullName evidence="5">Uncharacterized protein</fullName>
    </submittedName>
</protein>
<gene>
    <name evidence="5" type="ORF">FC27_GL000337</name>
</gene>
<feature type="region of interest" description="Disordered" evidence="1">
    <location>
        <begin position="154"/>
        <end position="218"/>
    </location>
</feature>
<dbReference type="Pfam" id="PF15983">
    <property type="entry name" value="DUF4767"/>
    <property type="match status" value="1"/>
</dbReference>
<feature type="chain" id="PRO_5039429978" evidence="2">
    <location>
        <begin position="21"/>
        <end position="330"/>
    </location>
</feature>
<feature type="domain" description="Lreu-0056-like" evidence="4">
    <location>
        <begin position="257"/>
        <end position="326"/>
    </location>
</feature>
<dbReference type="Pfam" id="PF22125">
    <property type="entry name" value="Lreu_0056_like"/>
    <property type="match status" value="1"/>
</dbReference>
<keyword evidence="6" id="KW-1185">Reference proteome</keyword>
<dbReference type="InterPro" id="IPR054365">
    <property type="entry name" value="Lreu_0056-like"/>
</dbReference>
<proteinExistence type="predicted"/>
<dbReference type="OrthoDB" id="2149782at2"/>
<dbReference type="STRING" id="1423815.FC27_GL000337"/>
<dbReference type="RefSeq" id="WP_010624615.1">
    <property type="nucleotide sequence ID" value="NZ_AZFA01000010.1"/>
</dbReference>
<dbReference type="EMBL" id="AZFA01000010">
    <property type="protein sequence ID" value="KRL66891.1"/>
    <property type="molecule type" value="Genomic_DNA"/>
</dbReference>
<dbReference type="Gene3D" id="3.30.1460.60">
    <property type="match status" value="1"/>
</dbReference>
<name>A0A0R1SP92_9LACO</name>
<sequence>MKIKGVRLAAVVGVSLFALAGCSSQTSSSSQNSASTSQKTTKKQSTQKRSTVMWSVRKNNYLENFMEDWQGKMNQSYKKYDGTNALKTSAGMSYPSDLSKVKVNGSKQSIGWSKNGTDKYKYNVVSIYNYDGNNDHITYFFAFHNKKTIALVDQSSGGTPDLKETENNDVKSEFEDIADGKSYSTPDASDTDNASDSQSSNGSSSKGDSSNSKSTDSVSDPKIIGVLVYEQANSWYDPEKPDSDWVMRYNPYAPGKYSIGGGSAESDVQYSIQGDAVHYQQLDPDSSDVTADETMEKSTVSLRSLISKYYSTDEQKQVVQKTADDLQDMM</sequence>
<feature type="compositionally biased region" description="Low complexity" evidence="1">
    <location>
        <begin position="24"/>
        <end position="39"/>
    </location>
</feature>
<comment type="caution">
    <text evidence="5">The sequence shown here is derived from an EMBL/GenBank/DDBJ whole genome shotgun (WGS) entry which is preliminary data.</text>
</comment>
<organism evidence="5 6">
    <name type="scientific">Companilactobacillus versmoldensis DSM 14857 = KCTC 3814</name>
    <dbReference type="NCBI Taxonomy" id="1423815"/>
    <lineage>
        <taxon>Bacteria</taxon>
        <taxon>Bacillati</taxon>
        <taxon>Bacillota</taxon>
        <taxon>Bacilli</taxon>
        <taxon>Lactobacillales</taxon>
        <taxon>Lactobacillaceae</taxon>
        <taxon>Companilactobacillus</taxon>
    </lineage>
</organism>
<dbReference type="InterPro" id="IPR031927">
    <property type="entry name" value="DUF4767"/>
</dbReference>
<dbReference type="Proteomes" id="UP000051647">
    <property type="component" value="Unassembled WGS sequence"/>
</dbReference>
<feature type="compositionally biased region" description="Polar residues" evidence="1">
    <location>
        <begin position="182"/>
        <end position="194"/>
    </location>
</feature>
<dbReference type="PROSITE" id="PS51257">
    <property type="entry name" value="PROKAR_LIPOPROTEIN"/>
    <property type="match status" value="1"/>
</dbReference>
<evidence type="ECO:0000259" key="4">
    <source>
        <dbReference type="Pfam" id="PF22125"/>
    </source>
</evidence>
<keyword evidence="2" id="KW-0732">Signal</keyword>
<feature type="compositionally biased region" description="Low complexity" evidence="1">
    <location>
        <begin position="195"/>
        <end position="218"/>
    </location>
</feature>
<evidence type="ECO:0000256" key="2">
    <source>
        <dbReference type="SAM" id="SignalP"/>
    </source>
</evidence>
<evidence type="ECO:0000259" key="3">
    <source>
        <dbReference type="Pfam" id="PF15983"/>
    </source>
</evidence>
<feature type="signal peptide" evidence="2">
    <location>
        <begin position="1"/>
        <end position="20"/>
    </location>
</feature>
<dbReference type="AlphaFoldDB" id="A0A0R1SP92"/>
<dbReference type="eggNOG" id="ENOG5032H42">
    <property type="taxonomic scope" value="Bacteria"/>
</dbReference>
<feature type="compositionally biased region" description="Basic and acidic residues" evidence="1">
    <location>
        <begin position="161"/>
        <end position="174"/>
    </location>
</feature>
<feature type="domain" description="DUF4767" evidence="3">
    <location>
        <begin position="52"/>
        <end position="178"/>
    </location>
</feature>
<accession>A0A0R1SP92</accession>
<dbReference type="PATRIC" id="fig|1423815.3.peg.342"/>
<evidence type="ECO:0000313" key="5">
    <source>
        <dbReference type="EMBL" id="KRL66891.1"/>
    </source>
</evidence>